<dbReference type="RefSeq" id="WP_315725008.1">
    <property type="nucleotide sequence ID" value="NZ_JAVUPU010000003.1"/>
</dbReference>
<organism evidence="1 2">
    <name type="scientific">Sphingosinicella rhizophila</name>
    <dbReference type="NCBI Taxonomy" id="3050082"/>
    <lineage>
        <taxon>Bacteria</taxon>
        <taxon>Pseudomonadati</taxon>
        <taxon>Pseudomonadota</taxon>
        <taxon>Alphaproteobacteria</taxon>
        <taxon>Sphingomonadales</taxon>
        <taxon>Sphingosinicellaceae</taxon>
        <taxon>Sphingosinicella</taxon>
    </lineage>
</organism>
<dbReference type="SUPFAM" id="SSF51556">
    <property type="entry name" value="Metallo-dependent hydrolases"/>
    <property type="match status" value="1"/>
</dbReference>
<dbReference type="PANTHER" id="PTHR10443">
    <property type="entry name" value="MICROSOMAL DIPEPTIDASE"/>
    <property type="match status" value="1"/>
</dbReference>
<accession>A0ABU3Q5N0</accession>
<dbReference type="EMBL" id="JAVUPU010000003">
    <property type="protein sequence ID" value="MDT9598717.1"/>
    <property type="molecule type" value="Genomic_DNA"/>
</dbReference>
<keyword evidence="1" id="KW-0224">Dipeptidase</keyword>
<keyword evidence="2" id="KW-1185">Reference proteome</keyword>
<evidence type="ECO:0000313" key="2">
    <source>
        <dbReference type="Proteomes" id="UP001259572"/>
    </source>
</evidence>
<proteinExistence type="predicted"/>
<dbReference type="Gene3D" id="3.20.20.140">
    <property type="entry name" value="Metal-dependent hydrolases"/>
    <property type="match status" value="1"/>
</dbReference>
<reference evidence="1 2" key="1">
    <citation type="submission" date="2023-05" db="EMBL/GenBank/DDBJ databases">
        <authorList>
            <person name="Guo Y."/>
        </authorList>
    </citation>
    <scope>NUCLEOTIDE SEQUENCE [LARGE SCALE GENOMIC DNA]</scope>
    <source>
        <strain evidence="1 2">GR2756</strain>
    </source>
</reference>
<evidence type="ECO:0000313" key="1">
    <source>
        <dbReference type="EMBL" id="MDT9598717.1"/>
    </source>
</evidence>
<keyword evidence="1" id="KW-0378">Hydrolase</keyword>
<dbReference type="InterPro" id="IPR032466">
    <property type="entry name" value="Metal_Hydrolase"/>
</dbReference>
<keyword evidence="1" id="KW-0645">Protease</keyword>
<dbReference type="InterPro" id="IPR008257">
    <property type="entry name" value="Pept_M19"/>
</dbReference>
<dbReference type="PANTHER" id="PTHR10443:SF12">
    <property type="entry name" value="DIPEPTIDASE"/>
    <property type="match status" value="1"/>
</dbReference>
<sequence>MNEPGKFDFGLTAEQEQRATRLHSETIVWDWLWQHAGGPNIFTAYPDELQAEFRTLMASAGSGMAAYGAAVLWPYRMALEGRSDLIKDWYMQSGLTVGTYHIAVYDESDPRWAPYEAMFEELFTLPWLRKVTTAEQARQCKEDGVIGLYAHCQPISPAPRNLQAISQAYERGLRSFMLTYNRMDNIGVGCTERYDGGLSNYGIDVVRHCNEIGMIVDTSHCGHLTTMDACKFSRRPVNANHTCAKALSDVARAKTDDALKAIAGTDGVIGIVSVPFFLTKTKGASIEVMLDHVQYVSDLVGWQHVSLGTDWPLQAPEAALGQTLRAEFVEHGFKPDEIDITDRLAGFDDYRDLPNITRGLVKRGFSDEQIKGIMGENALRMFGEVCG</sequence>
<name>A0ABU3Q5N0_9SPHN</name>
<comment type="caution">
    <text evidence="1">The sequence shown here is derived from an EMBL/GenBank/DDBJ whole genome shotgun (WGS) entry which is preliminary data.</text>
</comment>
<dbReference type="EC" id="3.4.13.-" evidence="1"/>
<dbReference type="Proteomes" id="UP001259572">
    <property type="component" value="Unassembled WGS sequence"/>
</dbReference>
<gene>
    <name evidence="1" type="ORF">RQX22_07140</name>
</gene>
<dbReference type="Pfam" id="PF01244">
    <property type="entry name" value="Peptidase_M19"/>
    <property type="match status" value="1"/>
</dbReference>
<dbReference type="GO" id="GO:0016805">
    <property type="term" value="F:dipeptidase activity"/>
    <property type="evidence" value="ECO:0007669"/>
    <property type="project" value="UniProtKB-KW"/>
</dbReference>
<dbReference type="PROSITE" id="PS51365">
    <property type="entry name" value="RENAL_DIPEPTIDASE_2"/>
    <property type="match status" value="1"/>
</dbReference>
<protein>
    <submittedName>
        <fullName evidence="1">Membrane dipeptidase</fullName>
        <ecNumber evidence="1">3.4.13.-</ecNumber>
    </submittedName>
</protein>